<organism evidence="2 3">
    <name type="scientific">Kineosporia babensis</name>
    <dbReference type="NCBI Taxonomy" id="499548"/>
    <lineage>
        <taxon>Bacteria</taxon>
        <taxon>Bacillati</taxon>
        <taxon>Actinomycetota</taxon>
        <taxon>Actinomycetes</taxon>
        <taxon>Kineosporiales</taxon>
        <taxon>Kineosporiaceae</taxon>
        <taxon>Kineosporia</taxon>
    </lineage>
</organism>
<sequence>MSKIDELAELIVGIADKIDEATSASGDSAQEAEQVGSTAAALGAESVVEGMSEVKTQLDALSDLLQGASQKAREIKALALSVAENG</sequence>
<evidence type="ECO:0000313" key="3">
    <source>
        <dbReference type="Proteomes" id="UP001138997"/>
    </source>
</evidence>
<dbReference type="RefSeq" id="WP_231443246.1">
    <property type="nucleotide sequence ID" value="NZ_JAJOMB010000009.1"/>
</dbReference>
<keyword evidence="3" id="KW-1185">Reference proteome</keyword>
<dbReference type="AlphaFoldDB" id="A0A9X1NG77"/>
<keyword evidence="1" id="KW-0175">Coiled coil</keyword>
<name>A0A9X1NG77_9ACTN</name>
<reference evidence="2" key="1">
    <citation type="submission" date="2021-11" db="EMBL/GenBank/DDBJ databases">
        <title>Streptomyces corallinus and Kineosporia corallina sp. nov., two new coral-derived marine actinobacteria.</title>
        <authorList>
            <person name="Buangrab K."/>
            <person name="Sutthacheep M."/>
            <person name="Yeemin T."/>
            <person name="Harunari E."/>
            <person name="Igarashi Y."/>
            <person name="Sripreechasak P."/>
            <person name="Kanchanasin P."/>
            <person name="Tanasupawat S."/>
            <person name="Phongsopitanun W."/>
        </authorList>
    </citation>
    <scope>NUCLEOTIDE SEQUENCE</scope>
    <source>
        <strain evidence="2">JCM 31032</strain>
    </source>
</reference>
<evidence type="ECO:0000256" key="1">
    <source>
        <dbReference type="SAM" id="Coils"/>
    </source>
</evidence>
<dbReference type="EMBL" id="JAJOMB010000009">
    <property type="protein sequence ID" value="MCD5312726.1"/>
    <property type="molecule type" value="Genomic_DNA"/>
</dbReference>
<accession>A0A9X1NG77</accession>
<protein>
    <submittedName>
        <fullName evidence="2">Uncharacterized protein</fullName>
    </submittedName>
</protein>
<comment type="caution">
    <text evidence="2">The sequence shown here is derived from an EMBL/GenBank/DDBJ whole genome shotgun (WGS) entry which is preliminary data.</text>
</comment>
<feature type="coiled-coil region" evidence="1">
    <location>
        <begin position="51"/>
        <end position="78"/>
    </location>
</feature>
<gene>
    <name evidence="2" type="ORF">LR394_17615</name>
</gene>
<proteinExistence type="predicted"/>
<dbReference type="Proteomes" id="UP001138997">
    <property type="component" value="Unassembled WGS sequence"/>
</dbReference>
<evidence type="ECO:0000313" key="2">
    <source>
        <dbReference type="EMBL" id="MCD5312726.1"/>
    </source>
</evidence>